<keyword evidence="2" id="KW-1185">Reference proteome</keyword>
<reference evidence="1 2" key="1">
    <citation type="submission" date="2020-08" db="EMBL/GenBank/DDBJ databases">
        <title>Genomic Encyclopedia of Type Strains, Phase IV (KMG-IV): sequencing the most valuable type-strain genomes for metagenomic binning, comparative biology and taxonomic classification.</title>
        <authorList>
            <person name="Goeker M."/>
        </authorList>
    </citation>
    <scope>NUCLEOTIDE SEQUENCE [LARGE SCALE GENOMIC DNA]</scope>
    <source>
        <strain evidence="1 2">DSM 22198</strain>
    </source>
</reference>
<evidence type="ECO:0000313" key="1">
    <source>
        <dbReference type="EMBL" id="MBB6254194.1"/>
    </source>
</evidence>
<dbReference type="Proteomes" id="UP000539175">
    <property type="component" value="Unassembled WGS sequence"/>
</dbReference>
<proteinExistence type="predicted"/>
<dbReference type="RefSeq" id="WP_184806302.1">
    <property type="nucleotide sequence ID" value="NZ_JACIIZ010000016.1"/>
</dbReference>
<dbReference type="AlphaFoldDB" id="A0A7X0B1T4"/>
<organism evidence="1 2">
    <name type="scientific">Nitrospirillum iridis</name>
    <dbReference type="NCBI Taxonomy" id="765888"/>
    <lineage>
        <taxon>Bacteria</taxon>
        <taxon>Pseudomonadati</taxon>
        <taxon>Pseudomonadota</taxon>
        <taxon>Alphaproteobacteria</taxon>
        <taxon>Rhodospirillales</taxon>
        <taxon>Azospirillaceae</taxon>
        <taxon>Nitrospirillum</taxon>
    </lineage>
</organism>
<accession>A0A7X0B1T4</accession>
<name>A0A7X0B1T4_9PROT</name>
<dbReference type="EMBL" id="JACIIZ010000016">
    <property type="protein sequence ID" value="MBB6254194.1"/>
    <property type="molecule type" value="Genomic_DNA"/>
</dbReference>
<protein>
    <submittedName>
        <fullName evidence="1">Uncharacterized protein</fullName>
    </submittedName>
</protein>
<comment type="caution">
    <text evidence="1">The sequence shown here is derived from an EMBL/GenBank/DDBJ whole genome shotgun (WGS) entry which is preliminary data.</text>
</comment>
<evidence type="ECO:0000313" key="2">
    <source>
        <dbReference type="Proteomes" id="UP000539175"/>
    </source>
</evidence>
<gene>
    <name evidence="1" type="ORF">FHS74_004780</name>
</gene>
<dbReference type="SUPFAM" id="SSF53756">
    <property type="entry name" value="UDP-Glycosyltransferase/glycogen phosphorylase"/>
    <property type="match status" value="1"/>
</dbReference>
<sequence>MATPFHARYLALAAEIETRFAVAGWTCGDAHLWPLARMDLYLDLYRHHVGEPQAGRPSRVGRAVRSLAQPLATLQRRDNLILRPHRADVLFLGDGVSVERIDGAWEDRYGEPLMALLTERGTRCLHLQPGRRAPWRRPTLAVDPLATLARALAPLVHAPLDLPDHGAVLEFLAHRGVPAPSLGRPHLTRRARGLRATAQALGWVLDIARPRLALTSTWYAGLGSALALACRRRGILSVDVQHCPQGGRHKAYGWAAMGPQGYTTLPALFWTWDAADAAHINAWADGRWHQALPGGHPRLGPFLDDADPRTHAWDDRFQLAAGGPAERDILVALQTTGAAEIWDALANSIATAPPGWRWWIRRHSAAGPQDDRRHARLLSLRGPNIRVAPAAALSLPALLRHMDAVVSLASGVAAEAVPFGVPALFLSADAAGSFGYLAEAGHARVVTNPGDLIPALTALPRVRRRARDLPDLAAGLRRLDGLAADYRALCAEA</sequence>